<keyword evidence="1" id="KW-0808">Transferase</keyword>
<reference evidence="1" key="1">
    <citation type="submission" date="2022-05" db="EMBL/GenBank/DDBJ databases">
        <authorList>
            <person name="Colautti A."/>
            <person name="Iacumin L."/>
        </authorList>
    </citation>
    <scope>NUCLEOTIDE SEQUENCE</scope>
    <source>
        <strain evidence="1">SK 55</strain>
    </source>
</reference>
<dbReference type="InterPro" id="IPR007536">
    <property type="entry name" value="16SrRNA_methylTrfase_J"/>
</dbReference>
<accession>A0A9X3LD83</accession>
<evidence type="ECO:0000313" key="2">
    <source>
        <dbReference type="Proteomes" id="UP001152173"/>
    </source>
</evidence>
<dbReference type="PANTHER" id="PTHR36112">
    <property type="entry name" value="RIBOSOMAL RNA SMALL SUBUNIT METHYLTRANSFERASE J"/>
    <property type="match status" value="1"/>
</dbReference>
<keyword evidence="2" id="KW-1185">Reference proteome</keyword>
<dbReference type="AlphaFoldDB" id="A0A9X3LD83"/>
<gene>
    <name evidence="1" type="ORF">M9R32_01455</name>
</gene>
<evidence type="ECO:0000313" key="1">
    <source>
        <dbReference type="EMBL" id="MCZ8535853.1"/>
    </source>
</evidence>
<sequence>MKTIVTTAGRPTDLTIQLAKNASSKLGLPYIDRQKRTVTQLQQHYQSDVLVAAKSRWEYHGLKSTEPFFYHPSSAMFRLKRVARGEHDPFLDVCQLQPGDSFLDCTLGYASDSLLAAYAVCETGTIHGCEANPVLAFILNEAFHEGRTDHMEFKTLMNRIQIISSDAVTYLKQLEDQSVDVVYMDPMFETSIEESVNISPLRALGIQDTLNEEWVHEAKRVAKKRVVLKAHYTSPWFEEFDFNQIKRPNTKFHYGFIEKAAFNN</sequence>
<dbReference type="Proteomes" id="UP001152173">
    <property type="component" value="Unassembled WGS sequence"/>
</dbReference>
<dbReference type="GO" id="GO:0008990">
    <property type="term" value="F:rRNA (guanine-N2-)-methyltransferase activity"/>
    <property type="evidence" value="ECO:0007669"/>
    <property type="project" value="InterPro"/>
</dbReference>
<dbReference type="InterPro" id="IPR029063">
    <property type="entry name" value="SAM-dependent_MTases_sf"/>
</dbReference>
<protein>
    <submittedName>
        <fullName evidence="1">Class I SAM-dependent methyltransferase</fullName>
    </submittedName>
</protein>
<dbReference type="Pfam" id="PF04445">
    <property type="entry name" value="SAM_MT"/>
    <property type="match status" value="1"/>
</dbReference>
<dbReference type="PANTHER" id="PTHR36112:SF1">
    <property type="entry name" value="RIBOSOMAL RNA SMALL SUBUNIT METHYLTRANSFERASE J"/>
    <property type="match status" value="1"/>
</dbReference>
<name>A0A9X3LD83_9BACL</name>
<organism evidence="1 2">
    <name type="scientific">Paenisporosarcina quisquiliarum</name>
    <dbReference type="NCBI Taxonomy" id="365346"/>
    <lineage>
        <taxon>Bacteria</taxon>
        <taxon>Bacillati</taxon>
        <taxon>Bacillota</taxon>
        <taxon>Bacilli</taxon>
        <taxon>Bacillales</taxon>
        <taxon>Caryophanaceae</taxon>
        <taxon>Paenisporosarcina</taxon>
    </lineage>
</organism>
<keyword evidence="1" id="KW-0489">Methyltransferase</keyword>
<proteinExistence type="predicted"/>
<dbReference type="Gene3D" id="3.40.50.150">
    <property type="entry name" value="Vaccinia Virus protein VP39"/>
    <property type="match status" value="1"/>
</dbReference>
<dbReference type="EMBL" id="JAMKBJ010000001">
    <property type="protein sequence ID" value="MCZ8535853.1"/>
    <property type="molecule type" value="Genomic_DNA"/>
</dbReference>
<dbReference type="RefSeq" id="WP_269924956.1">
    <property type="nucleotide sequence ID" value="NZ_JAMKBJ010000001.1"/>
</dbReference>
<comment type="caution">
    <text evidence="1">The sequence shown here is derived from an EMBL/GenBank/DDBJ whole genome shotgun (WGS) entry which is preliminary data.</text>
</comment>
<dbReference type="SUPFAM" id="SSF53335">
    <property type="entry name" value="S-adenosyl-L-methionine-dependent methyltransferases"/>
    <property type="match status" value="1"/>
</dbReference>